<dbReference type="InterPro" id="IPR025724">
    <property type="entry name" value="GAG-pre-integrase_dom"/>
</dbReference>
<protein>
    <submittedName>
        <fullName evidence="4">Uncharacterized protein LOC104245514</fullName>
    </submittedName>
</protein>
<proteinExistence type="predicted"/>
<accession>A0A1U7Y5N2</accession>
<dbReference type="AlphaFoldDB" id="A0A1U7Y5N2"/>
<feature type="compositionally biased region" description="Polar residues" evidence="1">
    <location>
        <begin position="412"/>
        <end position="422"/>
    </location>
</feature>
<evidence type="ECO:0000259" key="2">
    <source>
        <dbReference type="Pfam" id="PF13976"/>
    </source>
</evidence>
<reference evidence="3" key="1">
    <citation type="journal article" date="2013" name="Genome Biol.">
        <title>Reference genomes and transcriptomes of Nicotiana sylvestris and Nicotiana tomentosiformis.</title>
        <authorList>
            <person name="Sierro N."/>
            <person name="Battey J.N."/>
            <person name="Ouadi S."/>
            <person name="Bovet L."/>
            <person name="Goepfert S."/>
            <person name="Bakaher N."/>
            <person name="Peitsch M.C."/>
            <person name="Ivanov N.V."/>
        </authorList>
    </citation>
    <scope>NUCLEOTIDE SEQUENCE [LARGE SCALE GENOMIC DNA]</scope>
</reference>
<name>A0A1U7Y5N2_NICSY</name>
<organism evidence="3 4">
    <name type="scientific">Nicotiana sylvestris</name>
    <name type="common">Wood tobacco</name>
    <name type="synonym">South American tobacco</name>
    <dbReference type="NCBI Taxonomy" id="4096"/>
    <lineage>
        <taxon>Eukaryota</taxon>
        <taxon>Viridiplantae</taxon>
        <taxon>Streptophyta</taxon>
        <taxon>Embryophyta</taxon>
        <taxon>Tracheophyta</taxon>
        <taxon>Spermatophyta</taxon>
        <taxon>Magnoliopsida</taxon>
        <taxon>eudicotyledons</taxon>
        <taxon>Gunneridae</taxon>
        <taxon>Pentapetalae</taxon>
        <taxon>asterids</taxon>
        <taxon>lamiids</taxon>
        <taxon>Solanales</taxon>
        <taxon>Solanaceae</taxon>
        <taxon>Nicotianoideae</taxon>
        <taxon>Nicotianeae</taxon>
        <taxon>Nicotiana</taxon>
    </lineage>
</organism>
<dbReference type="eggNOG" id="KOG0017">
    <property type="taxonomic scope" value="Eukaryota"/>
</dbReference>
<gene>
    <name evidence="4" type="primary">LOC104245514</name>
</gene>
<evidence type="ECO:0000313" key="4">
    <source>
        <dbReference type="RefSeq" id="XP_009799432.1"/>
    </source>
</evidence>
<sequence length="568" mass="63180">MSQFLITGFVPTVGTKGVSEKTGRPGFNPYRKIKWNKVEFLSKVCTVTNLVTGEVVLVAKRNKNIYVADFESLQAGDMRCLKLVDDDTTLWHGRLGHASFSLLNKLIQKDLVRGLTNSRFTCTLVLRKKDGAFEVILWTGKTLLEWFTCHDHVSSLGAQGSKTQWLYFGVFSDGMPLLCDNTGALNLIKNPVQNKRTKHIEVKPYLLRVNVEKGLICAKSCSTENQIPDLFTKALSREHFGRNKVKLGLLKSNGESDSPSVVYALGSCTKVFPFLSNPVSLLCIENLMSRHSSDLIKEYLGGFTSQVLEVSEDDPDQYLNSSNLDLMALTESTEKETAHNIMAIAAESLMNEGEHLLSEYQGEETPFLGNVRTIVLLESLAHETVIEKPVEEPDSLLGKPTPAPLDHPKLLESSSKSPTIKLQQKEGFESTLQKSRRSVKTRKKRLIDQGKFVTDKSVPVGGVDKIVLKEPGSLVEQSIKAQKSMDEASDEAIEKQNGAYVKGINKSKKSPVEQAIMSMKSHSKILAAFVQALLLILRSESNAKQPFKKVDSSFRRIPPSRWNPIQNK</sequence>
<feature type="domain" description="GAG-pre-integrase" evidence="2">
    <location>
        <begin position="64"/>
        <end position="123"/>
    </location>
</feature>
<dbReference type="RefSeq" id="XP_009799432.1">
    <property type="nucleotide sequence ID" value="XM_009801130.1"/>
</dbReference>
<feature type="region of interest" description="Disordered" evidence="1">
    <location>
        <begin position="545"/>
        <end position="568"/>
    </location>
</feature>
<evidence type="ECO:0000313" key="3">
    <source>
        <dbReference type="Proteomes" id="UP000189701"/>
    </source>
</evidence>
<feature type="region of interest" description="Disordered" evidence="1">
    <location>
        <begin position="391"/>
        <end position="435"/>
    </location>
</feature>
<dbReference type="Pfam" id="PF13976">
    <property type="entry name" value="gag_pre-integrs"/>
    <property type="match status" value="1"/>
</dbReference>
<evidence type="ECO:0000256" key="1">
    <source>
        <dbReference type="SAM" id="MobiDB-lite"/>
    </source>
</evidence>
<keyword evidence="3" id="KW-1185">Reference proteome</keyword>
<dbReference type="Proteomes" id="UP000189701">
    <property type="component" value="Unplaced"/>
</dbReference>
<dbReference type="CDD" id="cd09272">
    <property type="entry name" value="RNase_HI_RT_Ty1"/>
    <property type="match status" value="1"/>
</dbReference>
<reference evidence="4" key="2">
    <citation type="submission" date="2025-08" db="UniProtKB">
        <authorList>
            <consortium name="RefSeq"/>
        </authorList>
    </citation>
    <scope>IDENTIFICATION</scope>
    <source>
        <tissue evidence="4">Leaf</tissue>
    </source>
</reference>